<dbReference type="Pfam" id="PF00002">
    <property type="entry name" value="7tm_2"/>
    <property type="match status" value="1"/>
</dbReference>
<evidence type="ECO:0000256" key="9">
    <source>
        <dbReference type="SAM" id="Phobius"/>
    </source>
</evidence>
<dbReference type="Proteomes" id="UP000005408">
    <property type="component" value="Unassembled WGS sequence"/>
</dbReference>
<dbReference type="OMA" id="RVENTTW"/>
<reference evidence="13" key="1">
    <citation type="submission" date="2022-08" db="UniProtKB">
        <authorList>
            <consortium name="EnsemblMetazoa"/>
        </authorList>
    </citation>
    <scope>IDENTIFICATION</scope>
    <source>
        <strain evidence="13">05x7-T-G4-1.051#20</strain>
    </source>
</reference>
<keyword evidence="5 9" id="KW-0472">Membrane</keyword>
<feature type="transmembrane region" description="Helical" evidence="9">
    <location>
        <begin position="787"/>
        <end position="811"/>
    </location>
</feature>
<dbReference type="InterPro" id="IPR057244">
    <property type="entry name" value="GAIN_B"/>
</dbReference>
<dbReference type="PROSITE" id="PS50261">
    <property type="entry name" value="G_PROTEIN_RECEP_F2_4"/>
    <property type="match status" value="1"/>
</dbReference>
<dbReference type="InterPro" id="IPR000832">
    <property type="entry name" value="GPCR_2_secretin-like"/>
</dbReference>
<evidence type="ECO:0000256" key="4">
    <source>
        <dbReference type="ARBA" id="ARBA00022989"/>
    </source>
</evidence>
<feature type="domain" description="G-protein coupled receptors family 2 profile 2" evidence="12">
    <location>
        <begin position="572"/>
        <end position="812"/>
    </location>
</feature>
<feature type="transmembrane region" description="Helical" evidence="9">
    <location>
        <begin position="715"/>
        <end position="738"/>
    </location>
</feature>
<evidence type="ECO:0000259" key="11">
    <source>
        <dbReference type="PROSITE" id="PS50221"/>
    </source>
</evidence>
<dbReference type="Pfam" id="PF01825">
    <property type="entry name" value="GPS"/>
    <property type="match status" value="1"/>
</dbReference>
<dbReference type="CDD" id="cd15040">
    <property type="entry name" value="7tmB2_Adhesion"/>
    <property type="match status" value="1"/>
</dbReference>
<dbReference type="InterPro" id="IPR046338">
    <property type="entry name" value="GAIN_dom_sf"/>
</dbReference>
<comment type="similarity">
    <text evidence="2">Belongs to the G-protein coupled receptor 2 family. Adhesion G-protein coupled receptor (ADGR) subfamily.</text>
</comment>
<dbReference type="PRINTS" id="PR00249">
    <property type="entry name" value="GPCRSECRETIN"/>
</dbReference>
<name>A0A8W8KWB9_MAGGI</name>
<keyword evidence="7" id="KW-0325">Glycoprotein</keyword>
<feature type="signal peptide" evidence="10">
    <location>
        <begin position="1"/>
        <end position="20"/>
    </location>
</feature>
<evidence type="ECO:0000313" key="13">
    <source>
        <dbReference type="EnsemblMetazoa" id="G25573.2:cds"/>
    </source>
</evidence>
<dbReference type="InterPro" id="IPR035914">
    <property type="entry name" value="Sperma_CUB_dom_sf"/>
</dbReference>
<keyword evidence="4 9" id="KW-1133">Transmembrane helix</keyword>
<dbReference type="GO" id="GO:0005886">
    <property type="term" value="C:plasma membrane"/>
    <property type="evidence" value="ECO:0007669"/>
    <property type="project" value="UniProtKB-SubCell"/>
</dbReference>
<feature type="transmembrane region" description="Helical" evidence="9">
    <location>
        <begin position="637"/>
        <end position="664"/>
    </location>
</feature>
<evidence type="ECO:0000256" key="8">
    <source>
        <dbReference type="SAM" id="MobiDB-lite"/>
    </source>
</evidence>
<feature type="compositionally biased region" description="Basic and acidic residues" evidence="8">
    <location>
        <begin position="839"/>
        <end position="851"/>
    </location>
</feature>
<evidence type="ECO:0000256" key="1">
    <source>
        <dbReference type="ARBA" id="ARBA00004141"/>
    </source>
</evidence>
<keyword evidence="3 9" id="KW-0812">Transmembrane</keyword>
<dbReference type="SUPFAM" id="SSF49854">
    <property type="entry name" value="Spermadhesin, CUB domain"/>
    <property type="match status" value="1"/>
</dbReference>
<evidence type="ECO:0000313" key="14">
    <source>
        <dbReference type="Proteomes" id="UP000005408"/>
    </source>
</evidence>
<comment type="subcellular location">
    <subcellularLocation>
        <location evidence="1">Membrane</location>
        <topology evidence="1">Multi-pass membrane protein</topology>
    </subcellularLocation>
</comment>
<accession>A0A8W8KWB9</accession>
<dbReference type="Gene3D" id="1.20.1070.10">
    <property type="entry name" value="Rhodopsin 7-helix transmembrane proteins"/>
    <property type="match status" value="1"/>
</dbReference>
<evidence type="ECO:0000256" key="2">
    <source>
        <dbReference type="ARBA" id="ARBA00007343"/>
    </source>
</evidence>
<dbReference type="Gene3D" id="2.60.220.50">
    <property type="match status" value="1"/>
</dbReference>
<evidence type="ECO:0000256" key="6">
    <source>
        <dbReference type="ARBA" id="ARBA00023157"/>
    </source>
</evidence>
<dbReference type="EnsemblMetazoa" id="G25573.2">
    <property type="protein sequence ID" value="G25573.2:cds"/>
    <property type="gene ID" value="G25573"/>
</dbReference>
<dbReference type="InterPro" id="IPR017981">
    <property type="entry name" value="GPCR_2-like_7TM"/>
</dbReference>
<keyword evidence="6" id="KW-1015">Disulfide bond</keyword>
<feature type="domain" description="GAIN-B" evidence="11">
    <location>
        <begin position="372"/>
        <end position="561"/>
    </location>
</feature>
<dbReference type="SUPFAM" id="SSF81321">
    <property type="entry name" value="Family A G protein-coupled receptor-like"/>
    <property type="match status" value="1"/>
</dbReference>
<feature type="transmembrane region" description="Helical" evidence="9">
    <location>
        <begin position="606"/>
        <end position="625"/>
    </location>
</feature>
<feature type="transmembrane region" description="Helical" evidence="9">
    <location>
        <begin position="759"/>
        <end position="781"/>
    </location>
</feature>
<keyword evidence="14" id="KW-1185">Reference proteome</keyword>
<evidence type="ECO:0000259" key="12">
    <source>
        <dbReference type="PROSITE" id="PS50261"/>
    </source>
</evidence>
<evidence type="ECO:0000256" key="5">
    <source>
        <dbReference type="ARBA" id="ARBA00023136"/>
    </source>
</evidence>
<dbReference type="FunFam" id="1.20.1070.10:FF:000058">
    <property type="entry name" value="Adhesion G protein-coupled receptor F5"/>
    <property type="match status" value="1"/>
</dbReference>
<evidence type="ECO:0000256" key="3">
    <source>
        <dbReference type="ARBA" id="ARBA00022692"/>
    </source>
</evidence>
<dbReference type="SMART" id="SM00303">
    <property type="entry name" value="GPS"/>
    <property type="match status" value="1"/>
</dbReference>
<feature type="chain" id="PRO_5036471795" evidence="10">
    <location>
        <begin position="21"/>
        <end position="1019"/>
    </location>
</feature>
<feature type="transmembrane region" description="Helical" evidence="9">
    <location>
        <begin position="676"/>
        <end position="695"/>
    </location>
</feature>
<proteinExistence type="inferred from homology"/>
<sequence length="1019" mass="115407">MAHNGFYFILLFIFWPVIFCDTCNNKSLQNTPPYEIHYKNGDFTQSYSSGSVSVDYNFPSKVTNGIHHHRWNIRSPENTLINITFFRGQPYNLNPTVNISCLSRKGNLQVTGLSGVGGPFCSAPVQEQDIIRLMPSTVSATNTLSVHFQVDVAFVNDSYFSLQYEVGRFCAEEETPVDKDMVHWAPTFMCREAVSTCPYSAKGYMLRKCIDVDGEPTWGRPNFEHCVSQAMKNIFNEAESLRNQQQVNSSSIIKVTANLADVLSKRKSNTSLYPGDLTEATRTVVTLSEVTANASVHSDSLLELAVGYGKAVNEIIDPETTNTWKILAFTTVERKLINILDAVETLSSNIAKKKISLLRRTYRSVHNYSIHDRINVSHENLDFEISFHERVAMCEDTVDFTVGPSLTNHLVLTSSVFKAAISSSKDKYIQIYTGRFPTIPNILSTAAEEETKYQYINRNISRQSQYINSDIVSARVLNTPESAYQDLSHPITIVFRVENTTWNSSFQQTCVALNMSDSSVDNRWSPDGCHLDRRSSNATHAVCMCSHMTNFAILMDVFEVQNHIDNDNSMILTVMTYVGCGLSILGCLITVIIFEFFRLKKERIKIHEQLAVSIILVQLVYLVGIDRTENRYACMSMAILLHYFLLTMFSWMLVEGFHLYIMLVQVFKTNRNFRKYLAFGWGLPLVIVGISAGIFHDEYGTKTACWLTRKVLLVAFIPAVGLLILLNTVVLFVVLRTMMRSITVSAKIGTDERSSVRTGLKAAAVLLPILGLTWILGFFSVDSKETLIFTYLFTFLNSLQGVFFFLFHCLMSTDVKTAFERRSQRKSRSSLSATLGKSNKNDRLIDNRKSSTSDTSMTEVSLSKSTPPINGISQNEAGWENYGYDHPPEFFTRSFSDGIPSWKNINNLRALHTHYQTTDDIYASHNITHPIDVQQSIEAIYSKPLKRRDRENHVHFNDDMELNGRKTGTIDSPILHLNGPYNNMFEKNWSKSFLAEIQEKANNIKLRNSLAIENGRLEV</sequence>
<organism evidence="13 14">
    <name type="scientific">Magallana gigas</name>
    <name type="common">Pacific oyster</name>
    <name type="synonym">Crassostrea gigas</name>
    <dbReference type="NCBI Taxonomy" id="29159"/>
    <lineage>
        <taxon>Eukaryota</taxon>
        <taxon>Metazoa</taxon>
        <taxon>Spiralia</taxon>
        <taxon>Lophotrochozoa</taxon>
        <taxon>Mollusca</taxon>
        <taxon>Bivalvia</taxon>
        <taxon>Autobranchia</taxon>
        <taxon>Pteriomorphia</taxon>
        <taxon>Ostreida</taxon>
        <taxon>Ostreoidea</taxon>
        <taxon>Ostreidae</taxon>
        <taxon>Magallana</taxon>
    </lineage>
</organism>
<feature type="compositionally biased region" description="Polar residues" evidence="8">
    <location>
        <begin position="852"/>
        <end position="867"/>
    </location>
</feature>
<dbReference type="InterPro" id="IPR000203">
    <property type="entry name" value="GPS"/>
</dbReference>
<keyword evidence="10" id="KW-0732">Signal</keyword>
<feature type="transmembrane region" description="Helical" evidence="9">
    <location>
        <begin position="570"/>
        <end position="594"/>
    </location>
</feature>
<dbReference type="PROSITE" id="PS50221">
    <property type="entry name" value="GAIN_B"/>
    <property type="match status" value="1"/>
</dbReference>
<feature type="region of interest" description="Disordered" evidence="8">
    <location>
        <begin position="829"/>
        <end position="867"/>
    </location>
</feature>
<evidence type="ECO:0000256" key="7">
    <source>
        <dbReference type="ARBA" id="ARBA00023180"/>
    </source>
</evidence>
<dbReference type="GO" id="GO:0004930">
    <property type="term" value="F:G protein-coupled receptor activity"/>
    <property type="evidence" value="ECO:0007669"/>
    <property type="project" value="InterPro"/>
</dbReference>
<dbReference type="OrthoDB" id="1100386at2759"/>
<dbReference type="PANTHER" id="PTHR12011">
    <property type="entry name" value="ADHESION G-PROTEIN COUPLED RECEPTOR"/>
    <property type="match status" value="1"/>
</dbReference>
<dbReference type="GO" id="GO:0007166">
    <property type="term" value="P:cell surface receptor signaling pathway"/>
    <property type="evidence" value="ECO:0007669"/>
    <property type="project" value="InterPro"/>
</dbReference>
<evidence type="ECO:0000256" key="10">
    <source>
        <dbReference type="SAM" id="SignalP"/>
    </source>
</evidence>
<protein>
    <submittedName>
        <fullName evidence="13">Uncharacterized protein</fullName>
    </submittedName>
</protein>
<dbReference type="AlphaFoldDB" id="A0A8W8KWB9"/>
<dbReference type="PANTHER" id="PTHR12011:SF347">
    <property type="entry name" value="FI21270P1-RELATED"/>
    <property type="match status" value="1"/>
</dbReference>